<keyword evidence="2 4" id="KW-0378">Hydrolase</keyword>
<dbReference type="PANTHER" id="PTHR43798:SF31">
    <property type="entry name" value="AB HYDROLASE SUPERFAMILY PROTEIN YCLE"/>
    <property type="match status" value="1"/>
</dbReference>
<keyword evidence="5" id="KW-1185">Reference proteome</keyword>
<evidence type="ECO:0000256" key="1">
    <source>
        <dbReference type="ARBA" id="ARBA00010088"/>
    </source>
</evidence>
<name>A0ABT3REX4_9BACT</name>
<dbReference type="PRINTS" id="PR00793">
    <property type="entry name" value="PROAMNOPTASE"/>
</dbReference>
<dbReference type="InterPro" id="IPR029058">
    <property type="entry name" value="AB_hydrolase_fold"/>
</dbReference>
<evidence type="ECO:0000259" key="3">
    <source>
        <dbReference type="Pfam" id="PF00561"/>
    </source>
</evidence>
<dbReference type="PANTHER" id="PTHR43798">
    <property type="entry name" value="MONOACYLGLYCEROL LIPASE"/>
    <property type="match status" value="1"/>
</dbReference>
<comment type="similarity">
    <text evidence="1">Belongs to the peptidase S33 family.</text>
</comment>
<reference evidence="4 5" key="1">
    <citation type="submission" date="2022-11" db="EMBL/GenBank/DDBJ databases">
        <title>The characterization of three novel Bacteroidetes species and genomic analysis of their roles in tidal elemental geochemical cycles.</title>
        <authorList>
            <person name="Ma K.-J."/>
        </authorList>
    </citation>
    <scope>NUCLEOTIDE SEQUENCE [LARGE SCALE GENOMIC DNA]</scope>
    <source>
        <strain evidence="4 5">M82</strain>
    </source>
</reference>
<dbReference type="GO" id="GO:0016787">
    <property type="term" value="F:hydrolase activity"/>
    <property type="evidence" value="ECO:0007669"/>
    <property type="project" value="UniProtKB-KW"/>
</dbReference>
<dbReference type="Pfam" id="PF00561">
    <property type="entry name" value="Abhydrolase_1"/>
    <property type="match status" value="1"/>
</dbReference>
<gene>
    <name evidence="4" type="ORF">OO017_10660</name>
</gene>
<dbReference type="InterPro" id="IPR000073">
    <property type="entry name" value="AB_hydrolase_1"/>
</dbReference>
<dbReference type="RefSeq" id="WP_266052465.1">
    <property type="nucleotide sequence ID" value="NZ_JAPFQO010000006.1"/>
</dbReference>
<dbReference type="SUPFAM" id="SSF53474">
    <property type="entry name" value="alpha/beta-Hydrolases"/>
    <property type="match status" value="1"/>
</dbReference>
<organism evidence="4 5">
    <name type="scientific">Pontibacter anaerobius</name>
    <dbReference type="NCBI Taxonomy" id="2993940"/>
    <lineage>
        <taxon>Bacteria</taxon>
        <taxon>Pseudomonadati</taxon>
        <taxon>Bacteroidota</taxon>
        <taxon>Cytophagia</taxon>
        <taxon>Cytophagales</taxon>
        <taxon>Hymenobacteraceae</taxon>
        <taxon>Pontibacter</taxon>
    </lineage>
</organism>
<evidence type="ECO:0000313" key="4">
    <source>
        <dbReference type="EMBL" id="MCX2740408.1"/>
    </source>
</evidence>
<proteinExistence type="inferred from homology"/>
<evidence type="ECO:0000313" key="5">
    <source>
        <dbReference type="Proteomes" id="UP001207228"/>
    </source>
</evidence>
<dbReference type="Proteomes" id="UP001207228">
    <property type="component" value="Unassembled WGS sequence"/>
</dbReference>
<dbReference type="EMBL" id="JAPFQO010000006">
    <property type="protein sequence ID" value="MCX2740408.1"/>
    <property type="molecule type" value="Genomic_DNA"/>
</dbReference>
<evidence type="ECO:0000256" key="2">
    <source>
        <dbReference type="ARBA" id="ARBA00022801"/>
    </source>
</evidence>
<protein>
    <submittedName>
        <fullName evidence="4">Alpha/beta hydrolase</fullName>
    </submittedName>
</protein>
<comment type="caution">
    <text evidence="4">The sequence shown here is derived from an EMBL/GenBank/DDBJ whole genome shotgun (WGS) entry which is preliminary data.</text>
</comment>
<dbReference type="InterPro" id="IPR002410">
    <property type="entry name" value="Peptidase_S33"/>
</dbReference>
<dbReference type="InterPro" id="IPR050266">
    <property type="entry name" value="AB_hydrolase_sf"/>
</dbReference>
<feature type="domain" description="AB hydrolase-1" evidence="3">
    <location>
        <begin position="28"/>
        <end position="134"/>
    </location>
</feature>
<sequence length="283" mass="32349">MENTMEILVKTEETRLYTVAYPNPGKETVILLHGGPGVPDGLGLVAEFLSRHFQVITFHQRGTLSSPCYNSDYSMGAYLSDIDSITARFDVQQFHLFGHSWGGLYAQIYAYQNPHRLQSLFLCSPASGTGRQWKEMLLEVSRYNKSKSTQQEWLGMIKDASLGVLGNDKAYERLFTQFCLNCNKGYNVSNPVPVMIDHIYAKPINRTSLALLREPILEPMIDQGFKFTVTYGQDDIYGDSKKYVRERYPYANYITIPQSSHFAWLQNEPAFYDILSEHYNLSS</sequence>
<accession>A0ABT3REX4</accession>
<dbReference type="Gene3D" id="3.40.50.1820">
    <property type="entry name" value="alpha/beta hydrolase"/>
    <property type="match status" value="1"/>
</dbReference>